<keyword evidence="1" id="KW-1133">Transmembrane helix</keyword>
<accession>A0A0F9TAR7</accession>
<feature type="transmembrane region" description="Helical" evidence="1">
    <location>
        <begin position="86"/>
        <end position="104"/>
    </location>
</feature>
<dbReference type="EMBL" id="LAZR01001817">
    <property type="protein sequence ID" value="KKN38608.1"/>
    <property type="molecule type" value="Genomic_DNA"/>
</dbReference>
<feature type="transmembrane region" description="Helical" evidence="1">
    <location>
        <begin position="53"/>
        <end position="79"/>
    </location>
</feature>
<organism evidence="2">
    <name type="scientific">marine sediment metagenome</name>
    <dbReference type="NCBI Taxonomy" id="412755"/>
    <lineage>
        <taxon>unclassified sequences</taxon>
        <taxon>metagenomes</taxon>
        <taxon>ecological metagenomes</taxon>
    </lineage>
</organism>
<protein>
    <submittedName>
        <fullName evidence="2">Uncharacterized protein</fullName>
    </submittedName>
</protein>
<reference evidence="2" key="1">
    <citation type="journal article" date="2015" name="Nature">
        <title>Complex archaea that bridge the gap between prokaryotes and eukaryotes.</title>
        <authorList>
            <person name="Spang A."/>
            <person name="Saw J.H."/>
            <person name="Jorgensen S.L."/>
            <person name="Zaremba-Niedzwiedzka K."/>
            <person name="Martijn J."/>
            <person name="Lind A.E."/>
            <person name="van Eijk R."/>
            <person name="Schleper C."/>
            <person name="Guy L."/>
            <person name="Ettema T.J."/>
        </authorList>
    </citation>
    <scope>NUCLEOTIDE SEQUENCE</scope>
</reference>
<gene>
    <name evidence="2" type="ORF">LCGC14_0751840</name>
</gene>
<feature type="transmembrane region" description="Helical" evidence="1">
    <location>
        <begin position="21"/>
        <end position="41"/>
    </location>
</feature>
<evidence type="ECO:0000256" key="1">
    <source>
        <dbReference type="SAM" id="Phobius"/>
    </source>
</evidence>
<comment type="caution">
    <text evidence="2">The sequence shown here is derived from an EMBL/GenBank/DDBJ whole genome shotgun (WGS) entry which is preliminary data.</text>
</comment>
<feature type="transmembrane region" description="Helical" evidence="1">
    <location>
        <begin position="167"/>
        <end position="188"/>
    </location>
</feature>
<sequence length="198" mass="22761">MFKIHTKSEKFHVKHETHKETLLKFVALALVFISYFLYMSWKYDASTGFAVAVLTWSFFVLCTPIADGGFILAFLIRLLFGIKMSITQVVLWFVAIGFNMYMLATDPKAYDLAFLTQLLKHILTEPYPYWSILILSAAGTLLSIYFGDEMMDVASHKQRQSHHRHGLKYRTIVIAGLCILTIVTYYYLLNSLNIALPK</sequence>
<evidence type="ECO:0000313" key="2">
    <source>
        <dbReference type="EMBL" id="KKN38608.1"/>
    </source>
</evidence>
<dbReference type="AlphaFoldDB" id="A0A0F9TAR7"/>
<proteinExistence type="predicted"/>
<name>A0A0F9TAR7_9ZZZZ</name>
<feature type="transmembrane region" description="Helical" evidence="1">
    <location>
        <begin position="127"/>
        <end position="146"/>
    </location>
</feature>
<keyword evidence="1" id="KW-0812">Transmembrane</keyword>
<keyword evidence="1" id="KW-0472">Membrane</keyword>